<reference evidence="1 2" key="1">
    <citation type="submission" date="2014-04" db="EMBL/GenBank/DDBJ databases">
        <authorList>
            <consortium name="DOE Joint Genome Institute"/>
            <person name="Kuo A."/>
            <person name="Gay G."/>
            <person name="Dore J."/>
            <person name="Kohler A."/>
            <person name="Nagy L.G."/>
            <person name="Floudas D."/>
            <person name="Copeland A."/>
            <person name="Barry K.W."/>
            <person name="Cichocki N."/>
            <person name="Veneault-Fourrey C."/>
            <person name="LaButti K."/>
            <person name="Lindquist E.A."/>
            <person name="Lipzen A."/>
            <person name="Lundell T."/>
            <person name="Morin E."/>
            <person name="Murat C."/>
            <person name="Sun H."/>
            <person name="Tunlid A."/>
            <person name="Henrissat B."/>
            <person name="Grigoriev I.V."/>
            <person name="Hibbett D.S."/>
            <person name="Martin F."/>
            <person name="Nordberg H.P."/>
            <person name="Cantor M.N."/>
            <person name="Hua S.X."/>
        </authorList>
    </citation>
    <scope>NUCLEOTIDE SEQUENCE [LARGE SCALE GENOMIC DNA]</scope>
    <source>
        <strain evidence="2">h7</strain>
    </source>
</reference>
<dbReference type="EMBL" id="KN831772">
    <property type="protein sequence ID" value="KIM45384.1"/>
    <property type="molecule type" value="Genomic_DNA"/>
</dbReference>
<gene>
    <name evidence="1" type="ORF">M413DRAFT_442054</name>
</gene>
<name>A0A0C3CMN4_HEBCY</name>
<organism evidence="1 2">
    <name type="scientific">Hebeloma cylindrosporum</name>
    <dbReference type="NCBI Taxonomy" id="76867"/>
    <lineage>
        <taxon>Eukaryota</taxon>
        <taxon>Fungi</taxon>
        <taxon>Dikarya</taxon>
        <taxon>Basidiomycota</taxon>
        <taxon>Agaricomycotina</taxon>
        <taxon>Agaricomycetes</taxon>
        <taxon>Agaricomycetidae</taxon>
        <taxon>Agaricales</taxon>
        <taxon>Agaricineae</taxon>
        <taxon>Hymenogastraceae</taxon>
        <taxon>Hebeloma</taxon>
    </lineage>
</organism>
<dbReference type="Proteomes" id="UP000053424">
    <property type="component" value="Unassembled WGS sequence"/>
</dbReference>
<protein>
    <submittedName>
        <fullName evidence="1">Uncharacterized protein</fullName>
    </submittedName>
</protein>
<evidence type="ECO:0000313" key="1">
    <source>
        <dbReference type="EMBL" id="KIM45384.1"/>
    </source>
</evidence>
<sequence length="127" mass="14247">MTYISLWTLKFTEKPPMTNEDMFVQMVGLVPSSAQALSALVVCSSRVLYFSSNNFWPFFGYFWEIPATPIPKTNSPHISGGVAMTSLIYVTVDLKPMYTQPKPSTSINDNVYNHHQRQAGPLHCPST</sequence>
<dbReference type="HOGENOM" id="CLU_1970834_0_0_1"/>
<evidence type="ECO:0000313" key="2">
    <source>
        <dbReference type="Proteomes" id="UP000053424"/>
    </source>
</evidence>
<accession>A0A0C3CMN4</accession>
<reference evidence="2" key="2">
    <citation type="submission" date="2015-01" db="EMBL/GenBank/DDBJ databases">
        <title>Evolutionary Origins and Diversification of the Mycorrhizal Mutualists.</title>
        <authorList>
            <consortium name="DOE Joint Genome Institute"/>
            <consortium name="Mycorrhizal Genomics Consortium"/>
            <person name="Kohler A."/>
            <person name="Kuo A."/>
            <person name="Nagy L.G."/>
            <person name="Floudas D."/>
            <person name="Copeland A."/>
            <person name="Barry K.W."/>
            <person name="Cichocki N."/>
            <person name="Veneault-Fourrey C."/>
            <person name="LaButti K."/>
            <person name="Lindquist E.A."/>
            <person name="Lipzen A."/>
            <person name="Lundell T."/>
            <person name="Morin E."/>
            <person name="Murat C."/>
            <person name="Riley R."/>
            <person name="Ohm R."/>
            <person name="Sun H."/>
            <person name="Tunlid A."/>
            <person name="Henrissat B."/>
            <person name="Grigoriev I.V."/>
            <person name="Hibbett D.S."/>
            <person name="Martin F."/>
        </authorList>
    </citation>
    <scope>NUCLEOTIDE SEQUENCE [LARGE SCALE GENOMIC DNA]</scope>
    <source>
        <strain evidence="2">h7</strain>
    </source>
</reference>
<proteinExistence type="predicted"/>
<keyword evidence="2" id="KW-1185">Reference proteome</keyword>
<dbReference type="AlphaFoldDB" id="A0A0C3CMN4"/>